<protein>
    <submittedName>
        <fullName evidence="1">Uncharacterized protein</fullName>
    </submittedName>
</protein>
<proteinExistence type="predicted"/>
<dbReference type="EMBL" id="QNGE01000311">
    <property type="protein sequence ID" value="KAA3680961.1"/>
    <property type="molecule type" value="Genomic_DNA"/>
</dbReference>
<comment type="caution">
    <text evidence="1">The sequence shown here is derived from an EMBL/GenBank/DDBJ whole genome shotgun (WGS) entry which is preliminary data.</text>
</comment>
<evidence type="ECO:0000313" key="2">
    <source>
        <dbReference type="Proteomes" id="UP000324629"/>
    </source>
</evidence>
<reference evidence="1 2" key="1">
    <citation type="journal article" date="2019" name="Gigascience">
        <title>Whole-genome sequence of the oriental lung fluke Paragonimus westermani.</title>
        <authorList>
            <person name="Oey H."/>
            <person name="Zakrzewski M."/>
            <person name="Narain K."/>
            <person name="Devi K.R."/>
            <person name="Agatsuma T."/>
            <person name="Nawaratna S."/>
            <person name="Gobert G.N."/>
            <person name="Jones M.K."/>
            <person name="Ragan M.A."/>
            <person name="McManus D.P."/>
            <person name="Krause L."/>
        </authorList>
    </citation>
    <scope>NUCLEOTIDE SEQUENCE [LARGE SCALE GENOMIC DNA]</scope>
    <source>
        <strain evidence="1 2">IND2009</strain>
    </source>
</reference>
<evidence type="ECO:0000313" key="1">
    <source>
        <dbReference type="EMBL" id="KAA3680961.1"/>
    </source>
</evidence>
<organism evidence="1 2">
    <name type="scientific">Paragonimus westermani</name>
    <dbReference type="NCBI Taxonomy" id="34504"/>
    <lineage>
        <taxon>Eukaryota</taxon>
        <taxon>Metazoa</taxon>
        <taxon>Spiralia</taxon>
        <taxon>Lophotrochozoa</taxon>
        <taxon>Platyhelminthes</taxon>
        <taxon>Trematoda</taxon>
        <taxon>Digenea</taxon>
        <taxon>Plagiorchiida</taxon>
        <taxon>Troglotremata</taxon>
        <taxon>Troglotrematidae</taxon>
        <taxon>Paragonimus</taxon>
    </lineage>
</organism>
<dbReference type="Proteomes" id="UP000324629">
    <property type="component" value="Unassembled WGS sequence"/>
</dbReference>
<accession>A0A5J4NZR7</accession>
<keyword evidence="2" id="KW-1185">Reference proteome</keyword>
<dbReference type="AlphaFoldDB" id="A0A5J4NZR7"/>
<sequence length="343" mass="37626">MSTTEDCNPIACTSLSETLAKGLIYLHIAEHSECANLASTCLVDEIQRLAQRGVAAATVVTLAFPNAGRWLLALHHLNQSGLRYLPLSQLFELLSTRSSLPPQLARTITSLVVRLQLDHSLDTNAAVTLQRLCHSQLQSAYQLSRHLENGFTGHTLYDQGHVPITKLASWALDVATLTNLTSGRDQSGMVYLSKLVMCQPDDPGRWIALANWLVNHHISETSENIPKLSYRSPKECQKNPYIWKTLIHIINTVLAMRSDMPITSLFARTITQCANSYLAASNGSAQAEIVVPVLFKGLRRAAALFPNTPDLLAQLVLFTARYELCAAVRTASPVSTCDGPISK</sequence>
<name>A0A5J4NZR7_9TREM</name>
<gene>
    <name evidence="1" type="ORF">DEA37_0006497</name>
</gene>